<dbReference type="InterPro" id="IPR010333">
    <property type="entry name" value="VirJ"/>
</dbReference>
<keyword evidence="1" id="KW-0378">Hydrolase</keyword>
<dbReference type="GO" id="GO:0016787">
    <property type="term" value="F:hydrolase activity"/>
    <property type="evidence" value="ECO:0007669"/>
    <property type="project" value="UniProtKB-KW"/>
</dbReference>
<dbReference type="PANTHER" id="PTHR48081">
    <property type="entry name" value="AB HYDROLASE SUPERFAMILY PROTEIN C4A8.06C"/>
    <property type="match status" value="1"/>
</dbReference>
<dbReference type="Gene3D" id="3.40.50.1820">
    <property type="entry name" value="alpha/beta hydrolase"/>
    <property type="match status" value="2"/>
</dbReference>
<dbReference type="Proteomes" id="UP000245647">
    <property type="component" value="Unassembled WGS sequence"/>
</dbReference>
<organism evidence="4 5">
    <name type="scientific">Pararcticibacter amylolyticus</name>
    <dbReference type="NCBI Taxonomy" id="2173175"/>
    <lineage>
        <taxon>Bacteria</taxon>
        <taxon>Pseudomonadati</taxon>
        <taxon>Bacteroidota</taxon>
        <taxon>Sphingobacteriia</taxon>
        <taxon>Sphingobacteriales</taxon>
        <taxon>Sphingobacteriaceae</taxon>
        <taxon>Pararcticibacter</taxon>
    </lineage>
</organism>
<dbReference type="OrthoDB" id="641022at2"/>
<dbReference type="SUPFAM" id="SSF53474">
    <property type="entry name" value="alpha/beta-Hydrolases"/>
    <property type="match status" value="2"/>
</dbReference>
<dbReference type="EMBL" id="QEAS01000009">
    <property type="protein sequence ID" value="PWG80327.1"/>
    <property type="molecule type" value="Genomic_DNA"/>
</dbReference>
<evidence type="ECO:0000259" key="3">
    <source>
        <dbReference type="Pfam" id="PF06057"/>
    </source>
</evidence>
<evidence type="ECO:0000256" key="1">
    <source>
        <dbReference type="ARBA" id="ARBA00022801"/>
    </source>
</evidence>
<evidence type="ECO:0000256" key="2">
    <source>
        <dbReference type="SAM" id="SignalP"/>
    </source>
</evidence>
<sequence length="479" mass="53095">MNNVKYILGAILLMAASFIKADVKTDSIKYGPFASIKIYHPREKPVSLVLFVSGDGGWNGGVKIMAEKLAEQGAMVAGVDIRYYLKSLYKKKLACFYPAADFEQLSLMLQKKYRFPVYYKPVLTGYSSGATLVYGMLVQAPANTFKGALALGFCPDLKTWKQLCEGAGLKSHKMKERGTFYLERTTKLTAPFIALNGITDQVCPYEATKEFLSGMPEAQLVTLNKVGHGFSEQADWLPQFQAAFKKILDAPSFSQIKEGGNEILKRESPEKLPGNMPLAVIPSPDKSDVPLVFMISGDGGWTSFDQSLAEALAEKKLTVIGLDAQKYFWNAQSPAETASDISRAVVHYMQQYHKESFVLAGYSFGASVVPFVASRLSDELKHRLAGVISLSPDVTADFEVHVADMLGLGNDNEQYNVLNELKKIRKFHPLCCFGQEEDEAITKAFKKADTNVLILPGNHHFNDNYTLIAEKMFEHLTIK</sequence>
<dbReference type="InterPro" id="IPR050300">
    <property type="entry name" value="GDXG_lipolytic_enzyme"/>
</dbReference>
<evidence type="ECO:0000313" key="4">
    <source>
        <dbReference type="EMBL" id="PWG80327.1"/>
    </source>
</evidence>
<protein>
    <submittedName>
        <fullName evidence="4">Virulence factor</fullName>
    </submittedName>
</protein>
<evidence type="ECO:0000313" key="5">
    <source>
        <dbReference type="Proteomes" id="UP000245647"/>
    </source>
</evidence>
<keyword evidence="5" id="KW-1185">Reference proteome</keyword>
<gene>
    <name evidence="4" type="ORF">DDR33_11990</name>
</gene>
<feature type="signal peptide" evidence="2">
    <location>
        <begin position="1"/>
        <end position="21"/>
    </location>
</feature>
<accession>A0A2U2PFZ3</accession>
<dbReference type="RefSeq" id="WP_109416034.1">
    <property type="nucleotide sequence ID" value="NZ_QEAS01000009.1"/>
</dbReference>
<dbReference type="PIRSF" id="PIRSF029063">
    <property type="entry name" value="IV_sec_VirJ"/>
    <property type="match status" value="1"/>
</dbReference>
<dbReference type="InterPro" id="IPR029058">
    <property type="entry name" value="AB_hydrolase_fold"/>
</dbReference>
<comment type="caution">
    <text evidence="4">The sequence shown here is derived from an EMBL/GenBank/DDBJ whole genome shotgun (WGS) entry which is preliminary data.</text>
</comment>
<dbReference type="Pfam" id="PF06057">
    <property type="entry name" value="VirJ"/>
    <property type="match status" value="2"/>
</dbReference>
<feature type="domain" description="Bacterial virulence" evidence="3">
    <location>
        <begin position="291"/>
        <end position="477"/>
    </location>
</feature>
<name>A0A2U2PFZ3_9SPHI</name>
<feature type="chain" id="PRO_5015669690" evidence="2">
    <location>
        <begin position="22"/>
        <end position="479"/>
    </location>
</feature>
<dbReference type="InterPro" id="IPR011225">
    <property type="entry name" value="IV_sec_VirJ"/>
</dbReference>
<proteinExistence type="predicted"/>
<dbReference type="AlphaFoldDB" id="A0A2U2PFZ3"/>
<reference evidence="4 5" key="1">
    <citation type="submission" date="2018-04" db="EMBL/GenBank/DDBJ databases">
        <title>Pedobacter chongqingensis sp. nov., isolated from a rottenly hemp rope.</title>
        <authorList>
            <person name="Cai Y."/>
        </authorList>
    </citation>
    <scope>NUCLEOTIDE SEQUENCE [LARGE SCALE GENOMIC DNA]</scope>
    <source>
        <strain evidence="4 5">FJ4-8</strain>
    </source>
</reference>
<feature type="domain" description="Bacterial virulence" evidence="3">
    <location>
        <begin position="48"/>
        <end position="134"/>
    </location>
</feature>
<keyword evidence="2" id="KW-0732">Signal</keyword>